<dbReference type="EMBL" id="AP022560">
    <property type="protein sequence ID" value="BBW99477.1"/>
    <property type="molecule type" value="Genomic_DNA"/>
</dbReference>
<reference evidence="1 2" key="1">
    <citation type="journal article" date="2019" name="Emerg. Microbes Infect.">
        <title>Comprehensive subspecies identification of 175 nontuberculous mycobacteria species based on 7547 genomic profiles.</title>
        <authorList>
            <person name="Matsumoto Y."/>
            <person name="Kinjo T."/>
            <person name="Motooka D."/>
            <person name="Nabeya D."/>
            <person name="Jung N."/>
            <person name="Uechi K."/>
            <person name="Horii T."/>
            <person name="Iida T."/>
            <person name="Fujita J."/>
            <person name="Nakamura S."/>
        </authorList>
    </citation>
    <scope>NUCLEOTIDE SEQUENCE [LARGE SCALE GENOMIC DNA]</scope>
    <source>
        <strain evidence="1 2">JCM 6375</strain>
    </source>
</reference>
<dbReference type="Gene3D" id="1.10.287.1060">
    <property type="entry name" value="ESAT-6-like"/>
    <property type="match status" value="1"/>
</dbReference>
<dbReference type="InterPro" id="IPR022536">
    <property type="entry name" value="EspC"/>
</dbReference>
<accession>A0AAD1M3W9</accession>
<dbReference type="KEGG" id="mmor:MMOR_04140"/>
<dbReference type="AlphaFoldDB" id="A0AAD1M3W9"/>
<dbReference type="Proteomes" id="UP000466681">
    <property type="component" value="Chromosome"/>
</dbReference>
<gene>
    <name evidence="1" type="ORF">MMOR_04140</name>
</gene>
<evidence type="ECO:0000313" key="1">
    <source>
        <dbReference type="EMBL" id="BBW99477.1"/>
    </source>
</evidence>
<protein>
    <submittedName>
        <fullName evidence="1">ESX-1 secretion-associated protein</fullName>
    </submittedName>
</protein>
<evidence type="ECO:0000313" key="2">
    <source>
        <dbReference type="Proteomes" id="UP000466681"/>
    </source>
</evidence>
<proteinExistence type="predicted"/>
<dbReference type="Pfam" id="PF10824">
    <property type="entry name" value="T7SS_ESX_EspC"/>
    <property type="match status" value="1"/>
</dbReference>
<name>A0AAD1M3W9_9MYCO</name>
<sequence length="101" mass="10352">MRVTTTHLNELSSRQASAADELRSATLAVEGVDTAVRNTHGGIASATADALSDAMAARRSAATAMAVASDELGRGLAHAADLYDDTDDAMGHTLDGQVRLA</sequence>
<organism evidence="1 2">
    <name type="scientific">Mycolicibacterium moriokaense</name>
    <dbReference type="NCBI Taxonomy" id="39691"/>
    <lineage>
        <taxon>Bacteria</taxon>
        <taxon>Bacillati</taxon>
        <taxon>Actinomycetota</taxon>
        <taxon>Actinomycetes</taxon>
        <taxon>Mycobacteriales</taxon>
        <taxon>Mycobacteriaceae</taxon>
        <taxon>Mycolicibacterium</taxon>
    </lineage>
</organism>
<keyword evidence="2" id="KW-1185">Reference proteome</keyword>
<dbReference type="GO" id="GO:0009306">
    <property type="term" value="P:protein secretion"/>
    <property type="evidence" value="ECO:0007669"/>
    <property type="project" value="InterPro"/>
</dbReference>